<keyword evidence="6" id="KW-1185">Reference proteome</keyword>
<dbReference type="InterPro" id="IPR011013">
    <property type="entry name" value="Gal_mutarotase_sf_dom"/>
</dbReference>
<dbReference type="PANTHER" id="PTHR38481">
    <property type="entry name" value="HYALURONATE LYASE"/>
    <property type="match status" value="1"/>
</dbReference>
<dbReference type="InterPro" id="IPR014718">
    <property type="entry name" value="GH-type_carb-bd"/>
</dbReference>
<evidence type="ECO:0000313" key="5">
    <source>
        <dbReference type="EMBL" id="MDP5274787.1"/>
    </source>
</evidence>
<dbReference type="Proteomes" id="UP001231941">
    <property type="component" value="Unassembled WGS sequence"/>
</dbReference>
<comment type="caution">
    <text evidence="5">The sequence shown here is derived from an EMBL/GenBank/DDBJ whole genome shotgun (WGS) entry which is preliminary data.</text>
</comment>
<evidence type="ECO:0000256" key="3">
    <source>
        <dbReference type="ARBA" id="ARBA00023239"/>
    </source>
</evidence>
<dbReference type="Gene3D" id="2.60.120.260">
    <property type="entry name" value="Galactose-binding domain-like"/>
    <property type="match status" value="2"/>
</dbReference>
<gene>
    <name evidence="5" type="ORF">Q5Y73_11765</name>
</gene>
<dbReference type="Gene3D" id="1.50.10.100">
    <property type="entry name" value="Chondroitin AC/alginate lyase"/>
    <property type="match status" value="1"/>
</dbReference>
<keyword evidence="3 5" id="KW-0456">Lyase</keyword>
<feature type="domain" description="BIG2" evidence="4">
    <location>
        <begin position="476"/>
        <end position="551"/>
    </location>
</feature>
<dbReference type="Gene3D" id="2.60.220.10">
    <property type="entry name" value="Polysaccharide lyase family 8-like, C-terminal"/>
    <property type="match status" value="1"/>
</dbReference>
<dbReference type="InterPro" id="IPR012970">
    <property type="entry name" value="Lyase_8_alpha_N"/>
</dbReference>
<dbReference type="Pfam" id="PF08124">
    <property type="entry name" value="Lyase_8_N"/>
    <property type="match status" value="1"/>
</dbReference>
<dbReference type="SUPFAM" id="SSF49785">
    <property type="entry name" value="Galactose-binding domain-like"/>
    <property type="match status" value="2"/>
</dbReference>
<evidence type="ECO:0000256" key="2">
    <source>
        <dbReference type="ARBA" id="ARBA00022729"/>
    </source>
</evidence>
<dbReference type="InterPro" id="IPR038970">
    <property type="entry name" value="Lyase_8"/>
</dbReference>
<dbReference type="Pfam" id="PF02884">
    <property type="entry name" value="Lyase_8_C"/>
    <property type="match status" value="1"/>
</dbReference>
<dbReference type="Gene3D" id="2.70.98.10">
    <property type="match status" value="1"/>
</dbReference>
<evidence type="ECO:0000259" key="4">
    <source>
        <dbReference type="SMART" id="SM00635"/>
    </source>
</evidence>
<feature type="domain" description="BIG2" evidence="4">
    <location>
        <begin position="216"/>
        <end position="292"/>
    </location>
</feature>
<reference evidence="5 6" key="1">
    <citation type="submission" date="2023-08" db="EMBL/GenBank/DDBJ databases">
        <authorList>
            <person name="Park J.-S."/>
        </authorList>
    </citation>
    <scope>NUCLEOTIDE SEQUENCE [LARGE SCALE GENOMIC DNA]</scope>
    <source>
        <strain evidence="5 6">2205SS18-9</strain>
    </source>
</reference>
<dbReference type="Pfam" id="PF22637">
    <property type="entry name" value="CBM_4_9_1"/>
    <property type="match status" value="2"/>
</dbReference>
<dbReference type="InterPro" id="IPR008979">
    <property type="entry name" value="Galactose-bd-like_sf"/>
</dbReference>
<dbReference type="InterPro" id="IPR054563">
    <property type="entry name" value="HylB-like_N"/>
</dbReference>
<organism evidence="5 6">
    <name type="scientific">Chengkuizengella axinellae</name>
    <dbReference type="NCBI Taxonomy" id="3064388"/>
    <lineage>
        <taxon>Bacteria</taxon>
        <taxon>Bacillati</taxon>
        <taxon>Bacillota</taxon>
        <taxon>Bacilli</taxon>
        <taxon>Bacillales</taxon>
        <taxon>Paenibacillaceae</taxon>
        <taxon>Chengkuizengella</taxon>
    </lineage>
</organism>
<dbReference type="InterPro" id="IPR003159">
    <property type="entry name" value="Lyase_8_central_dom"/>
</dbReference>
<dbReference type="CDD" id="cd01083">
    <property type="entry name" value="GAG_Lyase"/>
    <property type="match status" value="1"/>
</dbReference>
<dbReference type="SUPFAM" id="SSF49373">
    <property type="entry name" value="Invasin/intimin cell-adhesion fragments"/>
    <property type="match status" value="3"/>
</dbReference>
<comment type="similarity">
    <text evidence="1">Belongs to the polysaccharide lyase 8 family.</text>
</comment>
<dbReference type="EMBL" id="JAVAMP010000004">
    <property type="protein sequence ID" value="MDP5274787.1"/>
    <property type="molecule type" value="Genomic_DNA"/>
</dbReference>
<dbReference type="Gene3D" id="1.20.1270.90">
    <property type="entry name" value="AF1782-like"/>
    <property type="match status" value="2"/>
</dbReference>
<accession>A0ABT9J066</accession>
<dbReference type="PANTHER" id="PTHR38481:SF1">
    <property type="entry name" value="HYALURONATE LYASE"/>
    <property type="match status" value="1"/>
</dbReference>
<dbReference type="InterPro" id="IPR008929">
    <property type="entry name" value="Chondroitin_lyas"/>
</dbReference>
<dbReference type="SUPFAM" id="SSF74650">
    <property type="entry name" value="Galactose mutarotase-like"/>
    <property type="match status" value="1"/>
</dbReference>
<sequence>MNQSYYKKWISQALIVILLLSFLPAVEQGRAQTLNLVDNSGFEQMGGGTGNWDDLATSPMNWKAWFNGANSLGTASTTVVQDVYHSGSSALKISSVGHDISSDYIRVAVTQHAVGVDDQKQYNLSAWMKTDQVMGIDASKGAMFRAQFKDGAGTKIANSTIPATQAISGTTDWKNYSLQLDPPVGTEQILVEFYLDRGVGTVWFDDIELTEIVRIPIQSIDIELTDLEIVEGDTNSLKWHVQPLDTTETMVWSSSDDSIVTVDDTGTVTAMNAGTALITASNEKGDIQDTIQISVLQNLNDVLNAGFEQMGGGIGNWDADSTSATNWKAWFNGANSLGTASTTVVQDVYHSGNSSVKISSVGNDINNDYVRVAVTQHVSGIDDNEAYQLSAWIKTENVVGKGAMFRAQFKDANGDKVADSGIPSILSVTGTNDWQKHNLILDPPPGTAQILVELYLDKGTGTVWFDDVSLISGWISITSLDIVEDELTIQQLETESLQLNVQPVDAKENTIWISSDESVATVDPNGVVTGVREGKAIITAYGEESRIYDTVIVHVTDNPNADPVQIDTLQLDSQMNMFEGRYRLLNPVVQPLGADVSSLIWTSSDPSIATVENDLVHAIQPGTVEITVQTEDGVRSAVSTVTIEPYIWDEFDDLRMKLKEQVLQTSALDPNDPRMKDLFNEKISSGITNWESMNKNENTSFLWLYDPHTLSLSEDITTNYSKLYSMAEAFSYEDSEVYQNKQLLSDIMSGLEWMYDNKYNENTIVTGNWWHYERGAAKHLVRTVILLHDYLKQDQIDKYMATVDKFAPNTHEFFRSHSSGAPLDASLANVLTNSVTVAGAGSIEKSVSKIEGVRDAIIDHLEYVDHIPEVNGFYEDGSFIQHDDIPYTGTYGMEIIRFTPEILSLLNNTSWEVTGPEIQIIYEAISNAYEPLMYKGAMMDMVRGRSIAKSGLQDHDSGYYLTNSLLRYAEFVDEPYATQFKSLAKYWIEQDTYLNYEQYISDFSDFKLYDDLIADNSIQPRGELDLHKTFSAMNRVVNHKEGYAFGISMYSDRIQNFESILDENVKGWHTGSGMTYLYNNDLGHYSDGFWPTVDPYRIPGTTINTVNMQDGLGEERSPEPWVGGVTFQDEYGATGMSYHALDVKAKKSWFMFDDEIVAVGAGITSGGSTSVETIVENRKIRDDGTNEIVINGQIQPEQLGWEQTLDHVEWVHLEGNVEGSAIGYYFPELPSVQVKKESRTGSWQDINAGETDDPVTRSYMTMWFDHGIQPQDDTYAYVLLPNYSTQEVASYATNPDIEVLRNDAEVQAVQNHSLGLLGANFWNNGGETVGDLTVYQQASVMMQELNGELEISVSDPTQVGSVIEIEIQQKGLQLLEADNNITVEHLEPFIRLTVDVTGAAGESFTAKVKLDMSDLSGLSEAIDNAGQLLINHNVGSGVGDVSAPDHELLQVELDHAQVILNDGVNQSQEVINETEANLLSAIESFKENIIQAANDVSELIAIIDEAQQFHDQAEEGNAVGQYPEGSKEILQNVISEVQMLLNDAANQTQAVVDQSVETLHEALQAFKASVKTPNNVQFNPKAKKGELEGTTRVEAEIDESLYRLVIFIFNEEDETSFEVDRTVLPVGEGVIDPYTIGEEILIPNYVKNKTYLGVYLVDSNDQVIDYKQLKLTNGKIKR</sequence>
<dbReference type="GO" id="GO:0016829">
    <property type="term" value="F:lyase activity"/>
    <property type="evidence" value="ECO:0007669"/>
    <property type="project" value="UniProtKB-KW"/>
</dbReference>
<dbReference type="InterPro" id="IPR011071">
    <property type="entry name" value="Lyase_8-like_C"/>
</dbReference>
<name>A0ABT9J066_9BACL</name>
<dbReference type="InterPro" id="IPR003343">
    <property type="entry name" value="Big_2"/>
</dbReference>
<dbReference type="InterPro" id="IPR008964">
    <property type="entry name" value="Invasin/intimin_cell_adhesion"/>
</dbReference>
<proteinExistence type="inferred from homology"/>
<evidence type="ECO:0000256" key="1">
    <source>
        <dbReference type="ARBA" id="ARBA00006699"/>
    </source>
</evidence>
<feature type="domain" description="BIG2" evidence="4">
    <location>
        <begin position="562"/>
        <end position="640"/>
    </location>
</feature>
<dbReference type="Pfam" id="PF02278">
    <property type="entry name" value="Lyase_8"/>
    <property type="match status" value="1"/>
</dbReference>
<keyword evidence="2" id="KW-0732">Signal</keyword>
<protein>
    <submittedName>
        <fullName evidence="5">Polysaccharide lyase family 8 super-sandwich domain-containing protein</fullName>
    </submittedName>
</protein>
<dbReference type="Gene3D" id="2.60.40.1080">
    <property type="match status" value="3"/>
</dbReference>
<dbReference type="Pfam" id="PF02368">
    <property type="entry name" value="Big_2"/>
    <property type="match status" value="2"/>
</dbReference>
<dbReference type="SMART" id="SM00635">
    <property type="entry name" value="BID_2"/>
    <property type="match status" value="3"/>
</dbReference>
<dbReference type="SUPFAM" id="SSF49863">
    <property type="entry name" value="Hyaluronate lyase-like, C-terminal domain"/>
    <property type="match status" value="1"/>
</dbReference>
<dbReference type="RefSeq" id="WP_305992091.1">
    <property type="nucleotide sequence ID" value="NZ_JAVAMP010000004.1"/>
</dbReference>
<dbReference type="InterPro" id="IPR004103">
    <property type="entry name" value="Lyase_8_C"/>
</dbReference>
<dbReference type="SUPFAM" id="SSF48230">
    <property type="entry name" value="Chondroitin AC/alginate lyase"/>
    <property type="match status" value="1"/>
</dbReference>
<evidence type="ECO:0000313" key="6">
    <source>
        <dbReference type="Proteomes" id="UP001231941"/>
    </source>
</evidence>